<reference evidence="2 3" key="1">
    <citation type="submission" date="2020-08" db="EMBL/GenBank/DDBJ databases">
        <title>Genomic Encyclopedia of Type Strains, Phase IV (KMG-IV): sequencing the most valuable type-strain genomes for metagenomic binning, comparative biology and taxonomic classification.</title>
        <authorList>
            <person name="Goeker M."/>
        </authorList>
    </citation>
    <scope>NUCLEOTIDE SEQUENCE [LARGE SCALE GENOMIC DNA]</scope>
    <source>
        <strain evidence="2 3">DSM 16268</strain>
    </source>
</reference>
<dbReference type="SUPFAM" id="SSF51126">
    <property type="entry name" value="Pectin lyase-like"/>
    <property type="match status" value="1"/>
</dbReference>
<organism evidence="2 3">
    <name type="scientific">Prosthecomicrobium pneumaticum</name>
    <dbReference type="NCBI Taxonomy" id="81895"/>
    <lineage>
        <taxon>Bacteria</taxon>
        <taxon>Pseudomonadati</taxon>
        <taxon>Pseudomonadota</taxon>
        <taxon>Alphaproteobacteria</taxon>
        <taxon>Hyphomicrobiales</taxon>
        <taxon>Kaistiaceae</taxon>
        <taxon>Prosthecomicrobium</taxon>
    </lineage>
</organism>
<protein>
    <submittedName>
        <fullName evidence="2">Outer membrane autotransporter protein</fullName>
    </submittedName>
</protein>
<gene>
    <name evidence="2" type="ORF">GGQ63_003956</name>
</gene>
<dbReference type="InterPro" id="IPR030895">
    <property type="entry name" value="T5SS_PEPC_rpt"/>
</dbReference>
<dbReference type="RefSeq" id="WP_183858289.1">
    <property type="nucleotide sequence ID" value="NZ_JACHOO010000010.1"/>
</dbReference>
<dbReference type="SMART" id="SM00869">
    <property type="entry name" value="Autotransporter"/>
    <property type="match status" value="1"/>
</dbReference>
<dbReference type="Pfam" id="PF03797">
    <property type="entry name" value="Autotransporter"/>
    <property type="match status" value="1"/>
</dbReference>
<dbReference type="SUPFAM" id="SSF103515">
    <property type="entry name" value="Autotransporter"/>
    <property type="match status" value="1"/>
</dbReference>
<evidence type="ECO:0000313" key="3">
    <source>
        <dbReference type="Proteomes" id="UP000523821"/>
    </source>
</evidence>
<proteinExistence type="predicted"/>
<evidence type="ECO:0000313" key="2">
    <source>
        <dbReference type="EMBL" id="MBB5754864.1"/>
    </source>
</evidence>
<dbReference type="NCBIfam" id="TIGR04393">
    <property type="entry name" value="rpt_T5SS_PEPC"/>
    <property type="match status" value="3"/>
</dbReference>
<dbReference type="InterPro" id="IPR005546">
    <property type="entry name" value="Autotransporte_beta"/>
</dbReference>
<name>A0A7W9FQ74_9HYPH</name>
<dbReference type="InterPro" id="IPR036709">
    <property type="entry name" value="Autotransporte_beta_dom_sf"/>
</dbReference>
<sequence length="986" mass="98260">MSETGGTVYDVHGDETHDDLAVGILSGESGTVRVGPGEHLTTGTTGLPGGVLGYDAGATGVVEIDGAGAIWTDIGDRTDIGDSGVGVVEITSGGELETKNGRLGRELGGYGSVLVDGAGSLWTNTIDLIIGQAGDGEVVISNGAGAVTGRIGVGGATFDYDGDSGTGAGELTITGAGSTLFNAGGMDLGRVGASGYLEVSDGGALTFTGTGLYVGEDGAAFFTGEGTAINVSAGNISMTGGQMVVDDGATVETYDAYIGSSEATIAILGVVGPTTSWTTDGWFYVGGVSGNTSGGDGNGLVFILDGAHVTGSSVGAGMDLGSFGRIVVAGAGSSLSAVPNVDRSMTGNLYVGYAGEGVIVVAEGGAISAANEIRIAYGIASSVGTLVIGSESDSPAAAPGTVTAPKIVFGDGDGTVLFNHTAEDYDFDLVMDGAGTIRALAGETILSADSPGFSGAVDVEGGTLRVNGDLSGGDVTVYSGATLGGVGTIGDTVVLAGGVHAPGNSIGTQTIDGDYTNSGTLRVEIGVGGWDKLIVTGEVDVSAARLDIVPWPSSGVSVSVIDSPFVIIENQSGQASVAQFGSIRDFAFLDADVVYDAGADDNDVVLTLTRNGRGFVDAAVTRNQAETAAGADSLPTSSAVWNAVAFAADDAEAAGILDQLSGEIHASFAGALIVNSRFVRDAATMRLDSAFDAPVAQALGYGPDGADRLAAAADRLSYWMGGYGAWGSQDGDGNAAGIDTSTGGVLIGADGAVGGWRLGALVGYGVTSADADARTSSADSDDVHLGLYAGTTSGPFAVRSGLAYSFHSISSTRHIAVPGLEETLKSDYDAGTTQVFGEVGYTISTDHARFEPFAGLAYVHLATDGFTETGGLSALVVDDSGNDTAFATLGIRASSAFLLGQKMASLRGTVAWQHAFGDTEAAIGQAFDGGIAFTVAGAPIGTDAALVEAGLAVDLSEAARFDIGYRGRIGDDAQDHGLRADFGLRF</sequence>
<accession>A0A7W9FQ74</accession>
<dbReference type="InterPro" id="IPR006315">
    <property type="entry name" value="OM_autotransptr_brl_dom"/>
</dbReference>
<dbReference type="InterPro" id="IPR011050">
    <property type="entry name" value="Pectin_lyase_fold/virulence"/>
</dbReference>
<dbReference type="AlphaFoldDB" id="A0A7W9FQ74"/>
<dbReference type="PROSITE" id="PS51208">
    <property type="entry name" value="AUTOTRANSPORTER"/>
    <property type="match status" value="1"/>
</dbReference>
<dbReference type="Proteomes" id="UP000523821">
    <property type="component" value="Unassembled WGS sequence"/>
</dbReference>
<evidence type="ECO:0000259" key="1">
    <source>
        <dbReference type="PROSITE" id="PS51208"/>
    </source>
</evidence>
<feature type="domain" description="Autotransporter" evidence="1">
    <location>
        <begin position="711"/>
        <end position="986"/>
    </location>
</feature>
<dbReference type="Gene3D" id="2.40.128.130">
    <property type="entry name" value="Autotransporter beta-domain"/>
    <property type="match status" value="1"/>
</dbReference>
<comment type="caution">
    <text evidence="2">The sequence shown here is derived from an EMBL/GenBank/DDBJ whole genome shotgun (WGS) entry which is preliminary data.</text>
</comment>
<dbReference type="NCBIfam" id="TIGR01414">
    <property type="entry name" value="autotrans_barl"/>
    <property type="match status" value="1"/>
</dbReference>
<keyword evidence="3" id="KW-1185">Reference proteome</keyword>
<dbReference type="GO" id="GO:0019867">
    <property type="term" value="C:outer membrane"/>
    <property type="evidence" value="ECO:0007669"/>
    <property type="project" value="InterPro"/>
</dbReference>
<dbReference type="EMBL" id="JACHOO010000010">
    <property type="protein sequence ID" value="MBB5754864.1"/>
    <property type="molecule type" value="Genomic_DNA"/>
</dbReference>